<protein>
    <submittedName>
        <fullName evidence="1">Uncharacterized protein</fullName>
    </submittedName>
</protein>
<name>A0ABR0KTH1_9PEZI</name>
<gene>
    <name evidence="1" type="ORF">LTR16_002247</name>
</gene>
<dbReference type="Proteomes" id="UP001357485">
    <property type="component" value="Unassembled WGS sequence"/>
</dbReference>
<sequence length="240" mass="25940">MGVAGEHIGFSKNHAIRSARETWHDVEELDVNGDFADAEENDDDDGSCSDEGLLVAEEDAVDLASSELVQRGSEMLCKSVVQETIGSVRHHNTAFNAVAPSLSLSAPPILHQQSNNDLIDKHFKGMPAEVEDPMVVLALTGGGSSALNEAQPHCSSFAVLEPPVEVDCSSPPSLISTRSPKELQGKQVLDESIEGNKDACEERTTLYRQEENAYVVKSGVVHDRLTRSLTDLQDMDVSND</sequence>
<evidence type="ECO:0000313" key="1">
    <source>
        <dbReference type="EMBL" id="KAK5129312.1"/>
    </source>
</evidence>
<accession>A0ABR0KTH1</accession>
<keyword evidence="2" id="KW-1185">Reference proteome</keyword>
<reference evidence="1 2" key="1">
    <citation type="submission" date="2023-08" db="EMBL/GenBank/DDBJ databases">
        <title>Black Yeasts Isolated from many extreme environments.</title>
        <authorList>
            <person name="Coleine C."/>
            <person name="Stajich J.E."/>
            <person name="Selbmann L."/>
        </authorList>
    </citation>
    <scope>NUCLEOTIDE SEQUENCE [LARGE SCALE GENOMIC DNA]</scope>
    <source>
        <strain evidence="1 2">CCFEE 536</strain>
    </source>
</reference>
<organism evidence="1 2">
    <name type="scientific">Cryomyces antarcticus</name>
    <dbReference type="NCBI Taxonomy" id="329879"/>
    <lineage>
        <taxon>Eukaryota</taxon>
        <taxon>Fungi</taxon>
        <taxon>Dikarya</taxon>
        <taxon>Ascomycota</taxon>
        <taxon>Pezizomycotina</taxon>
        <taxon>Dothideomycetes</taxon>
        <taxon>Dothideomycetes incertae sedis</taxon>
        <taxon>Cryomyces</taxon>
    </lineage>
</organism>
<proteinExistence type="predicted"/>
<evidence type="ECO:0000313" key="2">
    <source>
        <dbReference type="Proteomes" id="UP001357485"/>
    </source>
</evidence>
<comment type="caution">
    <text evidence="1">The sequence shown here is derived from an EMBL/GenBank/DDBJ whole genome shotgun (WGS) entry which is preliminary data.</text>
</comment>
<dbReference type="EMBL" id="JAVRRA010024783">
    <property type="protein sequence ID" value="KAK5129312.1"/>
    <property type="molecule type" value="Genomic_DNA"/>
</dbReference>